<dbReference type="Proteomes" id="UP000010552">
    <property type="component" value="Unassembled WGS sequence"/>
</dbReference>
<feature type="compositionally biased region" description="Low complexity" evidence="5">
    <location>
        <begin position="459"/>
        <end position="469"/>
    </location>
</feature>
<dbReference type="Gene3D" id="1.10.30.10">
    <property type="entry name" value="High mobility group box domain"/>
    <property type="match status" value="2"/>
</dbReference>
<evidence type="ECO:0000313" key="7">
    <source>
        <dbReference type="EMBL" id="ELK00441.1"/>
    </source>
</evidence>
<dbReference type="SMART" id="SM00398">
    <property type="entry name" value="HMG"/>
    <property type="match status" value="2"/>
</dbReference>
<keyword evidence="3 4" id="KW-0539">Nucleus</keyword>
<dbReference type="InterPro" id="IPR009071">
    <property type="entry name" value="HMG_box_dom"/>
</dbReference>
<gene>
    <name evidence="7" type="ORF">PAL_GLEAN10025585</name>
</gene>
<feature type="DNA-binding region" description="HMG box" evidence="4">
    <location>
        <begin position="164"/>
        <end position="232"/>
    </location>
</feature>
<comment type="subcellular location">
    <subcellularLocation>
        <location evidence="1">Nucleus</location>
    </subcellularLocation>
</comment>
<feature type="domain" description="HMG box" evidence="6">
    <location>
        <begin position="285"/>
        <end position="351"/>
    </location>
</feature>
<dbReference type="GO" id="GO:0003677">
    <property type="term" value="F:DNA binding"/>
    <property type="evidence" value="ECO:0007669"/>
    <property type="project" value="UniProtKB-UniRule"/>
</dbReference>
<dbReference type="eggNOG" id="KOG0381">
    <property type="taxonomic scope" value="Eukaryota"/>
</dbReference>
<evidence type="ECO:0000256" key="1">
    <source>
        <dbReference type="ARBA" id="ARBA00004123"/>
    </source>
</evidence>
<accession>L5JNX2</accession>
<dbReference type="InterPro" id="IPR051762">
    <property type="entry name" value="UBF1"/>
</dbReference>
<proteinExistence type="predicted"/>
<dbReference type="PROSITE" id="PS50118">
    <property type="entry name" value="HMG_BOX_2"/>
    <property type="match status" value="2"/>
</dbReference>
<feature type="region of interest" description="Disordered" evidence="5">
    <location>
        <begin position="371"/>
        <end position="475"/>
    </location>
</feature>
<feature type="compositionally biased region" description="Acidic residues" evidence="5">
    <location>
        <begin position="448"/>
        <end position="458"/>
    </location>
</feature>
<dbReference type="AlphaFoldDB" id="L5JNX2"/>
<dbReference type="EMBL" id="KB031158">
    <property type="protein sequence ID" value="ELK00441.1"/>
    <property type="molecule type" value="Genomic_DNA"/>
</dbReference>
<evidence type="ECO:0000256" key="2">
    <source>
        <dbReference type="ARBA" id="ARBA00023125"/>
    </source>
</evidence>
<keyword evidence="8" id="KW-1185">Reference proteome</keyword>
<evidence type="ECO:0000259" key="6">
    <source>
        <dbReference type="PROSITE" id="PS50118"/>
    </source>
</evidence>
<evidence type="ECO:0000256" key="5">
    <source>
        <dbReference type="SAM" id="MobiDB-lite"/>
    </source>
</evidence>
<dbReference type="PANTHER" id="PTHR46318:SF1">
    <property type="entry name" value="UPSTREAM-BINDING FACTOR 1-LIKE PROTEIN 1-RELATED"/>
    <property type="match status" value="1"/>
</dbReference>
<dbReference type="InParanoid" id="L5JNX2"/>
<dbReference type="CDD" id="cd22003">
    <property type="entry name" value="HMG-box_UBF1_rpt6-like"/>
    <property type="match status" value="1"/>
</dbReference>
<dbReference type="InterPro" id="IPR036910">
    <property type="entry name" value="HMG_box_dom_sf"/>
</dbReference>
<keyword evidence="2 4" id="KW-0238">DNA-binding</keyword>
<sequence>MEDQPSLHQNSPPPCSYDKTNVLVQPKHMHCKTSKITYLLSLKSEEVRVPTVQPRHCTWPKVPEMESTNGRDHWSKEDVVTLLDCMEDNLPSHDNHTFKTTQSYMDWEKVAFKDHSGERCKLKWLEISYNIRKVRTLTELVLEAKERVNNLHKSKKCRKHPDLPKKPMTAYFRFFKEKRPQYAQKHPGLNNKELTKVLSEEYKKLPEQVKLKYIQDFQKEKQEFEEKLAQFRKKHPDLVQNSKNSVVPMRRPTRAQKKFQRNVREVKSPTESYFSMRMKFNGEPRKPPMNEYHKFQQDLWESRELQDLPLRERMVEIGRRWQRIPWSQKEHYKRQAEELQKQYKVDLDRWLRSLSPEEYAAYRERTYTKYKNMNMNGGPDPDMSPTDVQSPSARSLQAGLGQEQGLQAPEIESSKAVGGHSHAPWGSEENQEDGRQVGGSSSSCSSSADEDEDCESEDSSSSSSSSGDTSDSDSS</sequence>
<dbReference type="STRING" id="9402.L5JNX2"/>
<dbReference type="GO" id="GO:0005634">
    <property type="term" value="C:nucleus"/>
    <property type="evidence" value="ECO:0007669"/>
    <property type="project" value="UniProtKB-SubCell"/>
</dbReference>
<feature type="domain" description="HMG box" evidence="6">
    <location>
        <begin position="164"/>
        <end position="232"/>
    </location>
</feature>
<evidence type="ECO:0000256" key="3">
    <source>
        <dbReference type="ARBA" id="ARBA00023242"/>
    </source>
</evidence>
<name>L5JNX2_PTEAL</name>
<evidence type="ECO:0000313" key="8">
    <source>
        <dbReference type="Proteomes" id="UP000010552"/>
    </source>
</evidence>
<evidence type="ECO:0000256" key="4">
    <source>
        <dbReference type="PROSITE-ProRule" id="PRU00267"/>
    </source>
</evidence>
<feature type="compositionally biased region" description="Low complexity" evidence="5">
    <location>
        <begin position="396"/>
        <end position="408"/>
    </location>
</feature>
<protein>
    <submittedName>
        <fullName evidence="7">Putative upstream-binding factor 1-like protein 3/5</fullName>
    </submittedName>
</protein>
<dbReference type="FunCoup" id="L5JNX2">
    <property type="interactions" value="1"/>
</dbReference>
<feature type="DNA-binding region" description="HMG box" evidence="4">
    <location>
        <begin position="285"/>
        <end position="351"/>
    </location>
</feature>
<dbReference type="SUPFAM" id="SSF47095">
    <property type="entry name" value="HMG-box"/>
    <property type="match status" value="2"/>
</dbReference>
<feature type="compositionally biased region" description="Polar residues" evidence="5">
    <location>
        <begin position="386"/>
        <end position="395"/>
    </location>
</feature>
<dbReference type="Pfam" id="PF00505">
    <property type="entry name" value="HMG_box"/>
    <property type="match status" value="1"/>
</dbReference>
<dbReference type="PANTHER" id="PTHR46318">
    <property type="entry name" value="UPSTREAM BINDING TRANSCRIPTION FACTOR"/>
    <property type="match status" value="1"/>
</dbReference>
<reference evidence="8" key="1">
    <citation type="journal article" date="2013" name="Science">
        <title>Comparative analysis of bat genomes provides insight into the evolution of flight and immunity.</title>
        <authorList>
            <person name="Zhang G."/>
            <person name="Cowled C."/>
            <person name="Shi Z."/>
            <person name="Huang Z."/>
            <person name="Bishop-Lilly K.A."/>
            <person name="Fang X."/>
            <person name="Wynne J.W."/>
            <person name="Xiong Z."/>
            <person name="Baker M.L."/>
            <person name="Zhao W."/>
            <person name="Tachedjian M."/>
            <person name="Zhu Y."/>
            <person name="Zhou P."/>
            <person name="Jiang X."/>
            <person name="Ng J."/>
            <person name="Yang L."/>
            <person name="Wu L."/>
            <person name="Xiao J."/>
            <person name="Feng Y."/>
            <person name="Chen Y."/>
            <person name="Sun X."/>
            <person name="Zhang Y."/>
            <person name="Marsh G.A."/>
            <person name="Crameri G."/>
            <person name="Broder C.C."/>
            <person name="Frey K.G."/>
            <person name="Wang L.F."/>
            <person name="Wang J."/>
        </authorList>
    </citation>
    <scope>NUCLEOTIDE SEQUENCE [LARGE SCALE GENOMIC DNA]</scope>
</reference>
<dbReference type="CDD" id="cd21998">
    <property type="entry name" value="HMG-box_UBF1_rpt1-like"/>
    <property type="match status" value="1"/>
</dbReference>
<organism evidence="7 8">
    <name type="scientific">Pteropus alecto</name>
    <name type="common">Black flying fox</name>
    <dbReference type="NCBI Taxonomy" id="9402"/>
    <lineage>
        <taxon>Eukaryota</taxon>
        <taxon>Metazoa</taxon>
        <taxon>Chordata</taxon>
        <taxon>Craniata</taxon>
        <taxon>Vertebrata</taxon>
        <taxon>Euteleostomi</taxon>
        <taxon>Mammalia</taxon>
        <taxon>Eutheria</taxon>
        <taxon>Laurasiatheria</taxon>
        <taxon>Chiroptera</taxon>
        <taxon>Yinpterochiroptera</taxon>
        <taxon>Pteropodoidea</taxon>
        <taxon>Pteropodidae</taxon>
        <taxon>Pteropodinae</taxon>
        <taxon>Pteropus</taxon>
    </lineage>
</organism>